<dbReference type="Pfam" id="PF09912">
    <property type="entry name" value="DUF2141"/>
    <property type="match status" value="1"/>
</dbReference>
<protein>
    <recommendedName>
        <fullName evidence="2">DUF2141 domain-containing protein</fullName>
    </recommendedName>
</protein>
<organism evidence="1">
    <name type="scientific">hydrothermal vent metagenome</name>
    <dbReference type="NCBI Taxonomy" id="652676"/>
    <lineage>
        <taxon>unclassified sequences</taxon>
        <taxon>metagenomes</taxon>
        <taxon>ecological metagenomes</taxon>
    </lineage>
</organism>
<gene>
    <name evidence="1" type="ORF">MNB_SUP05-5-361</name>
</gene>
<proteinExistence type="predicted"/>
<name>A0A1W1BPJ5_9ZZZZ</name>
<sequence length="144" mass="16191">MKITTKIILLILSILSTLTYSADIEIIIENIQPISGNLSVAIDTSNTFSKDNKSDSIFSVRQKVSKSNHKIVINNVKAGTYAISILHDENNNHKLDTNFFGIPYEGYGFSNNIIGYFGKPNFKEVSFNINKDTIKKTFNIKLVR</sequence>
<dbReference type="InterPro" id="IPR018673">
    <property type="entry name" value="DUF2141"/>
</dbReference>
<accession>A0A1W1BPJ5</accession>
<evidence type="ECO:0008006" key="2">
    <source>
        <dbReference type="Google" id="ProtNLM"/>
    </source>
</evidence>
<dbReference type="AlphaFoldDB" id="A0A1W1BPJ5"/>
<reference evidence="1" key="1">
    <citation type="submission" date="2016-10" db="EMBL/GenBank/DDBJ databases">
        <authorList>
            <person name="de Groot N.N."/>
        </authorList>
    </citation>
    <scope>NUCLEOTIDE SEQUENCE</scope>
</reference>
<dbReference type="EMBL" id="FPHJ01000014">
    <property type="protein sequence ID" value="SFV55444.1"/>
    <property type="molecule type" value="Genomic_DNA"/>
</dbReference>
<evidence type="ECO:0000313" key="1">
    <source>
        <dbReference type="EMBL" id="SFV55444.1"/>
    </source>
</evidence>